<keyword evidence="3" id="KW-1185">Reference proteome</keyword>
<accession>A0ABV6YNL4</accession>
<dbReference type="Proteomes" id="UP001594288">
    <property type="component" value="Unassembled WGS sequence"/>
</dbReference>
<dbReference type="EMBL" id="JBHPEI010000020">
    <property type="protein sequence ID" value="MFC1799666.1"/>
    <property type="molecule type" value="Genomic_DNA"/>
</dbReference>
<dbReference type="InterPro" id="IPR021484">
    <property type="entry name" value="DUF3137"/>
</dbReference>
<reference evidence="2 3" key="1">
    <citation type="submission" date="2024-09" db="EMBL/GenBank/DDBJ databases">
        <authorList>
            <person name="D'Angelo T."/>
        </authorList>
    </citation>
    <scope>NUCLEOTIDE SEQUENCE [LARGE SCALE GENOMIC DNA]</scope>
    <source>
        <strain evidence="2">SAG AM-311-F02</strain>
    </source>
</reference>
<name>A0ABV6YNL4_UNCEI</name>
<proteinExistence type="predicted"/>
<evidence type="ECO:0000313" key="2">
    <source>
        <dbReference type="EMBL" id="MFC1799666.1"/>
    </source>
</evidence>
<evidence type="ECO:0000313" key="3">
    <source>
        <dbReference type="Proteomes" id="UP001594288"/>
    </source>
</evidence>
<comment type="caution">
    <text evidence="2">The sequence shown here is derived from an EMBL/GenBank/DDBJ whole genome shotgun (WGS) entry which is preliminary data.</text>
</comment>
<keyword evidence="1" id="KW-1133">Transmembrane helix</keyword>
<gene>
    <name evidence="2" type="ORF">ACFL2Z_01985</name>
</gene>
<evidence type="ECO:0000256" key="1">
    <source>
        <dbReference type="SAM" id="Phobius"/>
    </source>
</evidence>
<sequence length="342" mass="38646">MVPRTESDLAHFFATDLLKELKALEKVRLEVLARVKIMLGIAAGVFAMCLGIDWLLGIDGKLGVISGFICLAAGSFAYKALTREYVGQFKARVIRRIIEFVDPELNYLADGHVSKARFHSSRIFTRYPDRLHGDDLVSGRVGRTTIEFSEVHAQYKTETTDSKGRKRKKYHTIFKGLFFSAGFNKRFRGKTVVLPDTAERLFGGIGGFFQSLNKSRGELVKLENPEFEKYFVVYGDDQIESRYVLSTSLVQRILDFRKKTSRQVHLSFVGSEVFVAVPYRRSLFEPRVFGKITGFKGIREYFADLQLALGIVEDLDLNTRIWAAPQRASHQPAGETANPTAP</sequence>
<keyword evidence="1" id="KW-0812">Transmembrane</keyword>
<feature type="transmembrane region" description="Helical" evidence="1">
    <location>
        <begin position="62"/>
        <end position="81"/>
    </location>
</feature>
<protein>
    <submittedName>
        <fullName evidence="2">DUF3137 domain-containing protein</fullName>
    </submittedName>
</protein>
<feature type="transmembrane region" description="Helical" evidence="1">
    <location>
        <begin position="37"/>
        <end position="56"/>
    </location>
</feature>
<keyword evidence="1" id="KW-0472">Membrane</keyword>
<dbReference type="Pfam" id="PF11335">
    <property type="entry name" value="DUF3137"/>
    <property type="match status" value="1"/>
</dbReference>
<organism evidence="2 3">
    <name type="scientific">Eiseniibacteriota bacterium</name>
    <dbReference type="NCBI Taxonomy" id="2212470"/>
    <lineage>
        <taxon>Bacteria</taxon>
        <taxon>Candidatus Eiseniibacteriota</taxon>
    </lineage>
</organism>